<dbReference type="SUPFAM" id="SSF54001">
    <property type="entry name" value="Cysteine proteinases"/>
    <property type="match status" value="1"/>
</dbReference>
<feature type="region of interest" description="Disordered" evidence="7">
    <location>
        <begin position="114"/>
        <end position="159"/>
    </location>
</feature>
<name>Q22BU2_TETTS</name>
<dbReference type="GO" id="GO:0006508">
    <property type="term" value="P:proteolysis"/>
    <property type="evidence" value="ECO:0007669"/>
    <property type="project" value="UniProtKB-KW"/>
</dbReference>
<dbReference type="PANTHER" id="PTHR10183">
    <property type="entry name" value="CALPAIN"/>
    <property type="match status" value="1"/>
</dbReference>
<dbReference type="eggNOG" id="KOG0045">
    <property type="taxonomic scope" value="Eukaryota"/>
</dbReference>
<reference evidence="10" key="1">
    <citation type="journal article" date="2006" name="PLoS Biol.">
        <title>Macronuclear genome sequence of the ciliate Tetrahymena thermophila, a model eukaryote.</title>
        <authorList>
            <person name="Eisen J.A."/>
            <person name="Coyne R.S."/>
            <person name="Wu M."/>
            <person name="Wu D."/>
            <person name="Thiagarajan M."/>
            <person name="Wortman J.R."/>
            <person name="Badger J.H."/>
            <person name="Ren Q."/>
            <person name="Amedeo P."/>
            <person name="Jones K.M."/>
            <person name="Tallon L.J."/>
            <person name="Delcher A.L."/>
            <person name="Salzberg S.L."/>
            <person name="Silva J.C."/>
            <person name="Haas B.J."/>
            <person name="Majoros W.H."/>
            <person name="Farzad M."/>
            <person name="Carlton J.M."/>
            <person name="Smith R.K. Jr."/>
            <person name="Garg J."/>
            <person name="Pearlman R.E."/>
            <person name="Karrer K.M."/>
            <person name="Sun L."/>
            <person name="Manning G."/>
            <person name="Elde N.C."/>
            <person name="Turkewitz A.P."/>
            <person name="Asai D.J."/>
            <person name="Wilkes D.E."/>
            <person name="Wang Y."/>
            <person name="Cai H."/>
            <person name="Collins K."/>
            <person name="Stewart B.A."/>
            <person name="Lee S.R."/>
            <person name="Wilamowska K."/>
            <person name="Weinberg Z."/>
            <person name="Ruzzo W.L."/>
            <person name="Wloga D."/>
            <person name="Gaertig J."/>
            <person name="Frankel J."/>
            <person name="Tsao C.-C."/>
            <person name="Gorovsky M.A."/>
            <person name="Keeling P.J."/>
            <person name="Waller R.F."/>
            <person name="Patron N.J."/>
            <person name="Cherry J.M."/>
            <person name="Stover N.A."/>
            <person name="Krieger C.J."/>
            <person name="del Toro C."/>
            <person name="Ryder H.F."/>
            <person name="Williamson S.C."/>
            <person name="Barbeau R.A."/>
            <person name="Hamilton E.P."/>
            <person name="Orias E."/>
        </authorList>
    </citation>
    <scope>NUCLEOTIDE SEQUENCE [LARGE SCALE GENOMIC DNA]</scope>
    <source>
        <strain evidence="10">SB210</strain>
    </source>
</reference>
<feature type="active site" evidence="5 6">
    <location>
        <position position="316"/>
    </location>
</feature>
<evidence type="ECO:0000256" key="2">
    <source>
        <dbReference type="ARBA" id="ARBA00022670"/>
    </source>
</evidence>
<proteinExistence type="inferred from homology"/>
<dbReference type="GeneID" id="7830855"/>
<feature type="region of interest" description="Disordered" evidence="7">
    <location>
        <begin position="1"/>
        <end position="26"/>
    </location>
</feature>
<comment type="similarity">
    <text evidence="1">Belongs to the peptidase C2 family.</text>
</comment>
<dbReference type="Gene3D" id="3.90.70.10">
    <property type="entry name" value="Cysteine proteinases"/>
    <property type="match status" value="1"/>
</dbReference>
<keyword evidence="10" id="KW-1185">Reference proteome</keyword>
<evidence type="ECO:0000256" key="1">
    <source>
        <dbReference type="ARBA" id="ARBA00007623"/>
    </source>
</evidence>
<dbReference type="PANTHER" id="PTHR10183:SF379">
    <property type="entry name" value="CALPAIN-5"/>
    <property type="match status" value="1"/>
</dbReference>
<evidence type="ECO:0000256" key="7">
    <source>
        <dbReference type="SAM" id="MobiDB-lite"/>
    </source>
</evidence>
<dbReference type="Proteomes" id="UP000009168">
    <property type="component" value="Unassembled WGS sequence"/>
</dbReference>
<keyword evidence="3 6" id="KW-0378">Hydrolase</keyword>
<dbReference type="OrthoDB" id="424753at2759"/>
<dbReference type="EMBL" id="GG662531">
    <property type="protein sequence ID" value="EAR82758.2"/>
    <property type="molecule type" value="Genomic_DNA"/>
</dbReference>
<dbReference type="InterPro" id="IPR001300">
    <property type="entry name" value="Peptidase_C2_calpain_cat"/>
</dbReference>
<dbReference type="AlphaFoldDB" id="Q22BU2"/>
<keyword evidence="4 6" id="KW-0788">Thiol protease</keyword>
<evidence type="ECO:0000313" key="9">
    <source>
        <dbReference type="EMBL" id="EAR82758.2"/>
    </source>
</evidence>
<evidence type="ECO:0000256" key="4">
    <source>
        <dbReference type="ARBA" id="ARBA00022807"/>
    </source>
</evidence>
<evidence type="ECO:0000313" key="10">
    <source>
        <dbReference type="Proteomes" id="UP000009168"/>
    </source>
</evidence>
<accession>Q22BU2</accession>
<dbReference type="InterPro" id="IPR038765">
    <property type="entry name" value="Papain-like_cys_pep_sf"/>
</dbReference>
<dbReference type="InterPro" id="IPR022684">
    <property type="entry name" value="Calpain_cysteine_protease"/>
</dbReference>
<evidence type="ECO:0000256" key="3">
    <source>
        <dbReference type="ARBA" id="ARBA00022801"/>
    </source>
</evidence>
<feature type="active site" evidence="5 6">
    <location>
        <position position="462"/>
    </location>
</feature>
<dbReference type="RefSeq" id="XP_001030421.2">
    <property type="nucleotide sequence ID" value="XM_001030421.2"/>
</dbReference>
<dbReference type="KEGG" id="tet:TTHERM_01084250"/>
<dbReference type="SMART" id="SM00230">
    <property type="entry name" value="CysPc"/>
    <property type="match status" value="1"/>
</dbReference>
<dbReference type="PRINTS" id="PR00704">
    <property type="entry name" value="CALPAIN"/>
</dbReference>
<feature type="compositionally biased region" description="Low complexity" evidence="7">
    <location>
        <begin position="53"/>
        <end position="68"/>
    </location>
</feature>
<dbReference type="PROSITE" id="PS50203">
    <property type="entry name" value="CALPAIN_CAT"/>
    <property type="match status" value="1"/>
</dbReference>
<keyword evidence="2 6" id="KW-0645">Protease</keyword>
<feature type="domain" description="Calpain catalytic" evidence="8">
    <location>
        <begin position="242"/>
        <end position="538"/>
    </location>
</feature>
<feature type="region of interest" description="Disordered" evidence="7">
    <location>
        <begin position="47"/>
        <end position="68"/>
    </location>
</feature>
<sequence length="828" mass="95351">MRKNLNQQQTNKAQEQKNKNNNNQIGKTSFSQAKQTLMNMEAFYNDQDLFGTNPQQPNQDQQKPQTEDNQNLVLQPNQNQAFNVPYHQKSSSQSGPTTFATALNSVNNVNQFYNNIQNNSNTNQPNINNQNQIKDSNPNQNQNNSSSQPSSFSSFSGQGIQIGGSLPNNQQIIKNNNLFERVYQSEDKINNIQQANNNLYLSFSKYFQKEHASLFQKNITDPKLIYHWNALFNSVQSEENLFFNFSKFQNDFDMIYYNLGDGEKFTDQTFPNDQSVIKKQGQYCFKRASEIYTSEFNIFDLGIEPNQIQQGRLGDCYLISSIIAIAEYPEFCARLFVSKQKNDKCVYGIWLCESGEWKQIVIDDYLVCQQNSYSPSFALSIRNGIWVQLLEKAYAKCYGGYGNIEVGYSFDSLRDLTGSPTEYIDIKKNYGEAFDLIKKSIQKQFILTISSKVSANDINSKHSFTIQDAREVMNSKGQQVKLLKLKNPLGYNFQMNKIQDQTMENNIGEQLRQKNGVIWMTQQEVLANFEVVTVCHTHPGYICGSYTTLNKTREYFYIQNLVEGNHCYFSVIQKHEKFYKQGNNDQTYYYKTARLIITQINSDSKQIIEVLGGSFSNKQQVFFEVQNLPSGEFLAFVEIDEKMAPQKNQFTFQTYSKNVLSIIPAFNILQLKVKESELIEIIFKLYIQKIDSSPEWNTKVYDNTKGTGTVVRDFSSLFGYAFISYRNKSVTQFTETIEVAEFVNLDLLDFDKISKQTKIKVVLEPKESKVLLFRILENKACSHSLKFKSTWFFGSGIVKMPVQSNQKPTLVKQTISKPVITNKKVVKK</sequence>
<dbReference type="Pfam" id="PF00648">
    <property type="entry name" value="Peptidase_C2"/>
    <property type="match status" value="1"/>
</dbReference>
<organism evidence="9 10">
    <name type="scientific">Tetrahymena thermophila (strain SB210)</name>
    <dbReference type="NCBI Taxonomy" id="312017"/>
    <lineage>
        <taxon>Eukaryota</taxon>
        <taxon>Sar</taxon>
        <taxon>Alveolata</taxon>
        <taxon>Ciliophora</taxon>
        <taxon>Intramacronucleata</taxon>
        <taxon>Oligohymenophorea</taxon>
        <taxon>Hymenostomatida</taxon>
        <taxon>Tetrahymenina</taxon>
        <taxon>Tetrahymenidae</taxon>
        <taxon>Tetrahymena</taxon>
    </lineage>
</organism>
<protein>
    <submittedName>
        <fullName evidence="9">Calpain family cysteine protease</fullName>
    </submittedName>
</protein>
<feature type="active site" evidence="5 6">
    <location>
        <position position="487"/>
    </location>
</feature>
<dbReference type="InParanoid" id="Q22BU2"/>
<evidence type="ECO:0000256" key="6">
    <source>
        <dbReference type="PROSITE-ProRule" id="PRU00239"/>
    </source>
</evidence>
<dbReference type="GO" id="GO:0004198">
    <property type="term" value="F:calcium-dependent cysteine-type endopeptidase activity"/>
    <property type="evidence" value="ECO:0007669"/>
    <property type="project" value="InterPro"/>
</dbReference>
<dbReference type="HOGENOM" id="CLU_345643_0_0_1"/>
<gene>
    <name evidence="9" type="ORF">TTHERM_01084250</name>
</gene>
<evidence type="ECO:0000256" key="5">
    <source>
        <dbReference type="PIRSR" id="PIRSR622684-1"/>
    </source>
</evidence>
<evidence type="ECO:0000259" key="8">
    <source>
        <dbReference type="PROSITE" id="PS50203"/>
    </source>
</evidence>
<feature type="compositionally biased region" description="Low complexity" evidence="7">
    <location>
        <begin position="1"/>
        <end position="24"/>
    </location>
</feature>